<dbReference type="GO" id="GO:0046914">
    <property type="term" value="F:transition metal ion binding"/>
    <property type="evidence" value="ECO:0007669"/>
    <property type="project" value="InterPro"/>
</dbReference>
<keyword evidence="8" id="KW-0010">Activator</keyword>
<dbReference type="RefSeq" id="WP_000188485.1">
    <property type="nucleotide sequence ID" value="NZ_AP018935.1"/>
</dbReference>
<gene>
    <name evidence="15" type="primary">ideR</name>
    <name evidence="14" type="ORF">C4618_04230</name>
    <name evidence="15" type="ORF">NCTC8184_00108</name>
    <name evidence="13" type="ORF">WA45_00745</name>
</gene>
<evidence type="ECO:0000256" key="10">
    <source>
        <dbReference type="ARBA" id="ARBA00023211"/>
    </source>
</evidence>
<dbReference type="Proteomes" id="UP000268870">
    <property type="component" value="Chromosome"/>
</dbReference>
<organism evidence="14 17">
    <name type="scientific">Streptococcus agalactiae</name>
    <dbReference type="NCBI Taxonomy" id="1311"/>
    <lineage>
        <taxon>Bacteria</taxon>
        <taxon>Bacillati</taxon>
        <taxon>Bacillota</taxon>
        <taxon>Bacilli</taxon>
        <taxon>Lactobacillales</taxon>
        <taxon>Streptococcaceae</taxon>
        <taxon>Streptococcus</taxon>
    </lineage>
</organism>
<feature type="domain" description="HTH dtxR-type" evidence="12">
    <location>
        <begin position="1"/>
        <end position="62"/>
    </location>
</feature>
<dbReference type="Pfam" id="PF01325">
    <property type="entry name" value="Fe_dep_repress"/>
    <property type="match status" value="1"/>
</dbReference>
<dbReference type="InterPro" id="IPR001367">
    <property type="entry name" value="Fe_dep_repressor"/>
</dbReference>
<evidence type="ECO:0000256" key="6">
    <source>
        <dbReference type="ARBA" id="ARBA00023015"/>
    </source>
</evidence>
<dbReference type="SUPFAM" id="SSF46785">
    <property type="entry name" value="Winged helix' DNA-binding domain"/>
    <property type="match status" value="1"/>
</dbReference>
<keyword evidence="6" id="KW-0805">Transcription regulation</keyword>
<dbReference type="SMART" id="SM00529">
    <property type="entry name" value="HTH_DTXR"/>
    <property type="match status" value="1"/>
</dbReference>
<dbReference type="InterPro" id="IPR022687">
    <property type="entry name" value="HTH_DTXR"/>
</dbReference>
<evidence type="ECO:0000313" key="15">
    <source>
        <dbReference type="EMBL" id="VED64140.1"/>
    </source>
</evidence>
<dbReference type="Proteomes" id="UP000256718">
    <property type="component" value="Unassembled WGS sequence"/>
</dbReference>
<dbReference type="SMART" id="SM00899">
    <property type="entry name" value="FeoA"/>
    <property type="match status" value="1"/>
</dbReference>
<dbReference type="SUPFAM" id="SSF47979">
    <property type="entry name" value="Iron-dependent repressor protein, dimerization domain"/>
    <property type="match status" value="1"/>
</dbReference>
<evidence type="ECO:0000313" key="18">
    <source>
        <dbReference type="Proteomes" id="UP000268870"/>
    </source>
</evidence>
<dbReference type="InterPro" id="IPR036421">
    <property type="entry name" value="Fe_dep_repressor_sf"/>
</dbReference>
<dbReference type="InterPro" id="IPR036390">
    <property type="entry name" value="WH_DNA-bd_sf"/>
</dbReference>
<dbReference type="PANTHER" id="PTHR33238">
    <property type="entry name" value="IRON (METAL) DEPENDENT REPRESSOR, DTXR FAMILY"/>
    <property type="match status" value="1"/>
</dbReference>
<dbReference type="Gene3D" id="1.10.10.10">
    <property type="entry name" value="Winged helix-like DNA-binding domain superfamily/Winged helix DNA-binding domain"/>
    <property type="match status" value="1"/>
</dbReference>
<comment type="similarity">
    <text evidence="2">Belongs to the DtxR/MntR family.</text>
</comment>
<comment type="subunit">
    <text evidence="3">Homodimer.</text>
</comment>
<evidence type="ECO:0000313" key="13">
    <source>
        <dbReference type="EMBL" id="KLJ31584.1"/>
    </source>
</evidence>
<dbReference type="Proteomes" id="UP000035174">
    <property type="component" value="Unassembled WGS sequence"/>
</dbReference>
<evidence type="ECO:0000256" key="9">
    <source>
        <dbReference type="ARBA" id="ARBA00023163"/>
    </source>
</evidence>
<evidence type="ECO:0000259" key="12">
    <source>
        <dbReference type="PROSITE" id="PS50944"/>
    </source>
</evidence>
<evidence type="ECO:0000256" key="1">
    <source>
        <dbReference type="ARBA" id="ARBA00004496"/>
    </source>
</evidence>
<dbReference type="EMBL" id="LR134265">
    <property type="protein sequence ID" value="VED64140.1"/>
    <property type="molecule type" value="Genomic_DNA"/>
</dbReference>
<accession>A0A076Z279</accession>
<evidence type="ECO:0000256" key="11">
    <source>
        <dbReference type="ARBA" id="ARBA00032593"/>
    </source>
</evidence>
<keyword evidence="5" id="KW-0678">Repressor</keyword>
<dbReference type="Pfam" id="PF02742">
    <property type="entry name" value="Fe_dep_repr_C"/>
    <property type="match status" value="1"/>
</dbReference>
<keyword evidence="7" id="KW-0238">DNA-binding</keyword>
<dbReference type="PANTHER" id="PTHR33238:SF11">
    <property type="entry name" value="TRANSCRIPTIONAL REGULATOR MNTR"/>
    <property type="match status" value="1"/>
</dbReference>
<proteinExistence type="inferred from homology"/>
<protein>
    <recommendedName>
        <fullName evidence="11">Manganese transport regulator</fullName>
    </recommendedName>
</protein>
<dbReference type="OMA" id="NYKKYQG"/>
<dbReference type="EMBL" id="QHGZ01000111">
    <property type="protein sequence ID" value="RDY83477.1"/>
    <property type="molecule type" value="Genomic_DNA"/>
</dbReference>
<evidence type="ECO:0000256" key="7">
    <source>
        <dbReference type="ARBA" id="ARBA00023125"/>
    </source>
</evidence>
<dbReference type="EMBL" id="LCVB01000008">
    <property type="protein sequence ID" value="KLJ31584.1"/>
    <property type="molecule type" value="Genomic_DNA"/>
</dbReference>
<evidence type="ECO:0000313" key="16">
    <source>
        <dbReference type="Proteomes" id="UP000035174"/>
    </source>
</evidence>
<reference evidence="15 18" key="3">
    <citation type="submission" date="2018-12" db="EMBL/GenBank/DDBJ databases">
        <authorList>
            <consortium name="Pathogen Informatics"/>
        </authorList>
    </citation>
    <scope>NUCLEOTIDE SEQUENCE [LARGE SCALE GENOMIC DNA]</scope>
    <source>
        <strain evidence="15 18">NCTC8184</strain>
    </source>
</reference>
<dbReference type="GO" id="GO:0005737">
    <property type="term" value="C:cytoplasm"/>
    <property type="evidence" value="ECO:0007669"/>
    <property type="project" value="UniProtKB-SubCell"/>
</dbReference>
<keyword evidence="10" id="KW-0464">Manganese</keyword>
<dbReference type="InterPro" id="IPR022689">
    <property type="entry name" value="Iron_dep_repressor"/>
</dbReference>
<comment type="subcellular location">
    <subcellularLocation>
        <location evidence="1">Cytoplasm</location>
    </subcellularLocation>
</comment>
<dbReference type="InterPro" id="IPR038157">
    <property type="entry name" value="FeoA_core_dom"/>
</dbReference>
<dbReference type="GO" id="GO:0046983">
    <property type="term" value="F:protein dimerization activity"/>
    <property type="evidence" value="ECO:0007669"/>
    <property type="project" value="InterPro"/>
</dbReference>
<evidence type="ECO:0000256" key="8">
    <source>
        <dbReference type="ARBA" id="ARBA00023159"/>
    </source>
</evidence>
<dbReference type="InterPro" id="IPR036388">
    <property type="entry name" value="WH-like_DNA-bd_sf"/>
</dbReference>
<dbReference type="InterPro" id="IPR007167">
    <property type="entry name" value="Fe-transptr_FeoA-like"/>
</dbReference>
<keyword evidence="9" id="KW-0804">Transcription</keyword>
<evidence type="ECO:0000313" key="17">
    <source>
        <dbReference type="Proteomes" id="UP000256718"/>
    </source>
</evidence>
<evidence type="ECO:0000313" key="14">
    <source>
        <dbReference type="EMBL" id="RDY83477.1"/>
    </source>
</evidence>
<evidence type="ECO:0000256" key="4">
    <source>
        <dbReference type="ARBA" id="ARBA00022490"/>
    </source>
</evidence>
<reference evidence="13 16" key="1">
    <citation type="journal article" date="2015" name="PLoS ONE">
        <title>Genomic analysis reveals the molecular basis for capsule loss in the group B streptococcus population.</title>
        <authorList>
            <consortium name="DEVANI Consortium"/>
            <person name="Rosini R."/>
            <person name="Campisi E."/>
            <person name="De Chiara M."/>
            <person name="Tettelin H."/>
            <person name="Rinaudo D."/>
            <person name="Toniolo C."/>
            <person name="Metruccio M."/>
            <person name="Guidotti S."/>
            <person name="Sorensen U.B."/>
            <person name="Kilian M."/>
            <person name="Ramirez M."/>
            <person name="Janulczyk R."/>
            <person name="Donati C."/>
            <person name="Grandi G."/>
            <person name="Margarit I."/>
        </authorList>
    </citation>
    <scope>NUCLEOTIDE SEQUENCE [LARGE SCALE GENOMIC DNA]</scope>
    <source>
        <strain evidence="13 16">ES-PW-063</strain>
    </source>
</reference>
<keyword evidence="4" id="KW-0963">Cytoplasm</keyword>
<dbReference type="Gene3D" id="2.30.30.90">
    <property type="match status" value="1"/>
</dbReference>
<dbReference type="PROSITE" id="PS50944">
    <property type="entry name" value="HTH_DTXR"/>
    <property type="match status" value="1"/>
</dbReference>
<evidence type="ECO:0000256" key="3">
    <source>
        <dbReference type="ARBA" id="ARBA00011738"/>
    </source>
</evidence>
<dbReference type="GO" id="GO:0003677">
    <property type="term" value="F:DNA binding"/>
    <property type="evidence" value="ECO:0007669"/>
    <property type="project" value="UniProtKB-KW"/>
</dbReference>
<evidence type="ECO:0000256" key="5">
    <source>
        <dbReference type="ARBA" id="ARBA00022491"/>
    </source>
</evidence>
<reference evidence="14 17" key="2">
    <citation type="journal article" date="2018" name="Emerg. Microbes Infect.">
        <title>Phenotypic and molecular analysis of nontypeable Group B streptococci: identification of cps2a and hybrid cps2a/cps5 Group B streptococcal capsule gene clusters.</title>
        <authorList>
            <person name="Alhhazmi A."/>
            <person name="Tyrrell G.J."/>
        </authorList>
    </citation>
    <scope>NUCLEOTIDE SEQUENCE [LARGE SCALE GENOMIC DNA]</scope>
    <source>
        <strain evidence="14 17">PLGBS17</strain>
    </source>
</reference>
<dbReference type="GO" id="GO:0003700">
    <property type="term" value="F:DNA-binding transcription factor activity"/>
    <property type="evidence" value="ECO:0007669"/>
    <property type="project" value="InterPro"/>
</dbReference>
<dbReference type="InterPro" id="IPR050536">
    <property type="entry name" value="DtxR_MntR_Metal-Reg"/>
</dbReference>
<name>A0A076Z279_STRAG</name>
<evidence type="ECO:0000256" key="2">
    <source>
        <dbReference type="ARBA" id="ARBA00007871"/>
    </source>
</evidence>
<dbReference type="AlphaFoldDB" id="A0A076Z279"/>
<sequence>MTPNKADYLKCIHELGEKNNKISNKKIAEMMQVSAPAVSEMIKKMISEQLIVKDKDLGYYLTKQGLLVVSDLYRKHRLVEVFLVNHLHYTADDIHEEAEVLEHTVSTTFVDQLEKLLDFPQFCPHGGTIPKKGEFLVEINQMTLDQISQLGTYVISRVHDDFQLLKYLEQHRLHINDTIELTQIDPYAKTYHITYNDENLTIPERIASQIYVSAT</sequence>
<dbReference type="Pfam" id="PF04023">
    <property type="entry name" value="FeoA"/>
    <property type="match status" value="1"/>
</dbReference>